<dbReference type="AlphaFoldDB" id="A0A0C2SB41"/>
<reference evidence="1 2" key="1">
    <citation type="submission" date="2014-04" db="EMBL/GenBank/DDBJ databases">
        <title>Evolutionary Origins and Diversification of the Mycorrhizal Mutualists.</title>
        <authorList>
            <consortium name="DOE Joint Genome Institute"/>
            <consortium name="Mycorrhizal Genomics Consortium"/>
            <person name="Kohler A."/>
            <person name="Kuo A."/>
            <person name="Nagy L.G."/>
            <person name="Floudas D."/>
            <person name="Copeland A."/>
            <person name="Barry K.W."/>
            <person name="Cichocki N."/>
            <person name="Veneault-Fourrey C."/>
            <person name="LaButti K."/>
            <person name="Lindquist E.A."/>
            <person name="Lipzen A."/>
            <person name="Lundell T."/>
            <person name="Morin E."/>
            <person name="Murat C."/>
            <person name="Riley R."/>
            <person name="Ohm R."/>
            <person name="Sun H."/>
            <person name="Tunlid A."/>
            <person name="Henrissat B."/>
            <person name="Grigoriev I.V."/>
            <person name="Hibbett D.S."/>
            <person name="Martin F."/>
        </authorList>
    </citation>
    <scope>NUCLEOTIDE SEQUENCE [LARGE SCALE GENOMIC DNA]</scope>
    <source>
        <strain evidence="1 2">Koide BX008</strain>
    </source>
</reference>
<name>A0A0C2SB41_AMAMK</name>
<evidence type="ECO:0000313" key="1">
    <source>
        <dbReference type="EMBL" id="KIL60015.1"/>
    </source>
</evidence>
<sequence>MSSLFGFSLEIGPKFAIAERSFPQRVNLMANIVRRSDASISVFVGSWAFPSTTPILTTSISYILAEYLIGLQAGHEPDFYATFGKRPAMRNDPLVLNRIMLLAPSIATGP</sequence>
<dbReference type="HOGENOM" id="CLU_2170438_0_0_1"/>
<evidence type="ECO:0000313" key="2">
    <source>
        <dbReference type="Proteomes" id="UP000054549"/>
    </source>
</evidence>
<dbReference type="InParanoid" id="A0A0C2SB41"/>
<dbReference type="Proteomes" id="UP000054549">
    <property type="component" value="Unassembled WGS sequence"/>
</dbReference>
<accession>A0A0C2SB41</accession>
<gene>
    <name evidence="1" type="ORF">M378DRAFT_26744</name>
</gene>
<protein>
    <submittedName>
        <fullName evidence="1">Uncharacterized protein</fullName>
    </submittedName>
</protein>
<organism evidence="1 2">
    <name type="scientific">Amanita muscaria (strain Koide BX008)</name>
    <dbReference type="NCBI Taxonomy" id="946122"/>
    <lineage>
        <taxon>Eukaryota</taxon>
        <taxon>Fungi</taxon>
        <taxon>Dikarya</taxon>
        <taxon>Basidiomycota</taxon>
        <taxon>Agaricomycotina</taxon>
        <taxon>Agaricomycetes</taxon>
        <taxon>Agaricomycetidae</taxon>
        <taxon>Agaricales</taxon>
        <taxon>Pluteineae</taxon>
        <taxon>Amanitaceae</taxon>
        <taxon>Amanita</taxon>
    </lineage>
</organism>
<proteinExistence type="predicted"/>
<dbReference type="EMBL" id="KN818306">
    <property type="protein sequence ID" value="KIL60015.1"/>
    <property type="molecule type" value="Genomic_DNA"/>
</dbReference>
<keyword evidence="2" id="KW-1185">Reference proteome</keyword>
<dbReference type="OrthoDB" id="2796951at2759"/>